<dbReference type="EMBL" id="NOWF01000007">
    <property type="protein sequence ID" value="OYD07219.1"/>
    <property type="molecule type" value="Genomic_DNA"/>
</dbReference>
<keyword evidence="2" id="KW-1185">Reference proteome</keyword>
<dbReference type="AlphaFoldDB" id="A0A235B5G3"/>
<accession>A0A235B5G3</accession>
<dbReference type="Proteomes" id="UP000215459">
    <property type="component" value="Unassembled WGS sequence"/>
</dbReference>
<proteinExistence type="predicted"/>
<gene>
    <name evidence="1" type="ORF">CHM34_12610</name>
</gene>
<evidence type="ECO:0000313" key="1">
    <source>
        <dbReference type="EMBL" id="OYD07219.1"/>
    </source>
</evidence>
<dbReference type="RefSeq" id="WP_094264962.1">
    <property type="nucleotide sequence ID" value="NZ_NOWF01000007.1"/>
</dbReference>
<comment type="caution">
    <text evidence="1">The sequence shown here is derived from an EMBL/GenBank/DDBJ whole genome shotgun (WGS) entry which is preliminary data.</text>
</comment>
<organism evidence="1 2">
    <name type="scientific">Paludifilum halophilum</name>
    <dbReference type="NCBI Taxonomy" id="1642702"/>
    <lineage>
        <taxon>Bacteria</taxon>
        <taxon>Bacillati</taxon>
        <taxon>Bacillota</taxon>
        <taxon>Bacilli</taxon>
        <taxon>Bacillales</taxon>
        <taxon>Thermoactinomycetaceae</taxon>
        <taxon>Paludifilum</taxon>
    </lineage>
</organism>
<name>A0A235B5G3_9BACL</name>
<evidence type="ECO:0000313" key="2">
    <source>
        <dbReference type="Proteomes" id="UP000215459"/>
    </source>
</evidence>
<sequence>MWNQEMEWNIQEHWRRADCVNRNGWKYGTCFDGKPGGSDRSARTLEKKLFRLRGGSGVCVESSC</sequence>
<reference evidence="1 2" key="1">
    <citation type="submission" date="2017-07" db="EMBL/GenBank/DDBJ databases">
        <title>The genome sequence of Paludifilum halophilum highlights mechanisms for microbial adaptation to high salt environemnts.</title>
        <authorList>
            <person name="Belbahri L."/>
        </authorList>
    </citation>
    <scope>NUCLEOTIDE SEQUENCE [LARGE SCALE GENOMIC DNA]</scope>
    <source>
        <strain evidence="1 2">DSM 102817</strain>
    </source>
</reference>
<protein>
    <submittedName>
        <fullName evidence="1">Uncharacterized protein</fullName>
    </submittedName>
</protein>